<proteinExistence type="predicted"/>
<protein>
    <recommendedName>
        <fullName evidence="2">ACT domain-containing protein ACR</fullName>
    </recommendedName>
    <alternativeName>
        <fullName evidence="2">Protein ACT DOMAIN REPEATS</fullName>
    </alternativeName>
</protein>
<evidence type="ECO:0000313" key="5">
    <source>
        <dbReference type="Proteomes" id="UP001604277"/>
    </source>
</evidence>
<dbReference type="AlphaFoldDB" id="A0ABD1T626"/>
<dbReference type="Pfam" id="PF24931">
    <property type="entry name" value="ACT_ACR9_3rd"/>
    <property type="match status" value="1"/>
</dbReference>
<dbReference type="PANTHER" id="PTHR31096:SF74">
    <property type="entry name" value="ACT DOMAIN-CONTAINING PROTEIN ACR"/>
    <property type="match status" value="1"/>
</dbReference>
<comment type="caution">
    <text evidence="4">The sequence shown here is derived from an EMBL/GenBank/DDBJ whole genome shotgun (WGS) entry which is preliminary data.</text>
</comment>
<evidence type="ECO:0000256" key="2">
    <source>
        <dbReference type="RuleBase" id="RU369043"/>
    </source>
</evidence>
<name>A0ABD1T626_9LAMI</name>
<gene>
    <name evidence="4" type="ORF">Fot_31830</name>
</gene>
<comment type="function">
    <text evidence="2">Binds amino acids.</text>
</comment>
<dbReference type="Proteomes" id="UP001604277">
    <property type="component" value="Unassembled WGS sequence"/>
</dbReference>
<dbReference type="EMBL" id="JBFOLJ010000009">
    <property type="protein sequence ID" value="KAL2508183.1"/>
    <property type="molecule type" value="Genomic_DNA"/>
</dbReference>
<reference evidence="5" key="1">
    <citation type="submission" date="2024-07" db="EMBL/GenBank/DDBJ databases">
        <title>Two chromosome-level genome assemblies of Korean endemic species Abeliophyllum distichum and Forsythia ovata (Oleaceae).</title>
        <authorList>
            <person name="Jang H."/>
        </authorList>
    </citation>
    <scope>NUCLEOTIDE SEQUENCE [LARGE SCALE GENOMIC DNA]</scope>
</reference>
<dbReference type="GO" id="GO:0016597">
    <property type="term" value="F:amino acid binding"/>
    <property type="evidence" value="ECO:0007669"/>
    <property type="project" value="UniProtKB-UniRule"/>
</dbReference>
<accession>A0ABD1T626</accession>
<dbReference type="PANTHER" id="PTHR31096">
    <property type="entry name" value="ACT DOMAIN-CONTAINING PROTEIN ACR4-RELATED"/>
    <property type="match status" value="1"/>
</dbReference>
<keyword evidence="1 2" id="KW-0677">Repeat</keyword>
<sequence length="183" mass="20520">MDHTWTVVGVGGSPRGPSSEIPGEEDQVGPCEQLDALSPFNPLSEMRQKKRKENPWTDPIISTPDLLHTTKRREETIKRLKLVFGDAMISCEIELADPEVTARLQSFLPSSIPEDTFRLELPGQHSNGVLTNESVSVVMDNSLIPSHTLVQIFCQDHKGLIYDIMRTLKDYNIQIAYGSFLQT</sequence>
<dbReference type="InterPro" id="IPR040217">
    <property type="entry name" value="ACR1-12"/>
</dbReference>
<organism evidence="4 5">
    <name type="scientific">Forsythia ovata</name>
    <dbReference type="NCBI Taxonomy" id="205694"/>
    <lineage>
        <taxon>Eukaryota</taxon>
        <taxon>Viridiplantae</taxon>
        <taxon>Streptophyta</taxon>
        <taxon>Embryophyta</taxon>
        <taxon>Tracheophyta</taxon>
        <taxon>Spermatophyta</taxon>
        <taxon>Magnoliopsida</taxon>
        <taxon>eudicotyledons</taxon>
        <taxon>Gunneridae</taxon>
        <taxon>Pentapetalae</taxon>
        <taxon>asterids</taxon>
        <taxon>lamiids</taxon>
        <taxon>Lamiales</taxon>
        <taxon>Oleaceae</taxon>
        <taxon>Forsythieae</taxon>
        <taxon>Forsythia</taxon>
    </lineage>
</organism>
<feature type="region of interest" description="Disordered" evidence="3">
    <location>
        <begin position="1"/>
        <end position="29"/>
    </location>
</feature>
<keyword evidence="5" id="KW-1185">Reference proteome</keyword>
<evidence type="ECO:0000313" key="4">
    <source>
        <dbReference type="EMBL" id="KAL2508183.1"/>
    </source>
</evidence>
<evidence type="ECO:0000256" key="1">
    <source>
        <dbReference type="ARBA" id="ARBA00022737"/>
    </source>
</evidence>
<evidence type="ECO:0000256" key="3">
    <source>
        <dbReference type="SAM" id="MobiDB-lite"/>
    </source>
</evidence>